<protein>
    <recommendedName>
        <fullName evidence="3">RNA-directed DNA polymerase</fullName>
    </recommendedName>
</protein>
<evidence type="ECO:0000313" key="1">
    <source>
        <dbReference type="EMBL" id="EXF91278.1"/>
    </source>
</evidence>
<dbReference type="EMBL" id="AFOY02000027">
    <property type="protein sequence ID" value="EXF91278.1"/>
    <property type="molecule type" value="Genomic_DNA"/>
</dbReference>
<dbReference type="eggNOG" id="COG0388">
    <property type="taxonomic scope" value="Bacteria"/>
</dbReference>
<dbReference type="CDD" id="cd01646">
    <property type="entry name" value="RT_Bac_retron_I"/>
    <property type="match status" value="1"/>
</dbReference>
<evidence type="ECO:0000313" key="2">
    <source>
        <dbReference type="Proteomes" id="UP000022611"/>
    </source>
</evidence>
<accession>A0A010SJ71</accession>
<proteinExistence type="predicted"/>
<dbReference type="HOGENOM" id="CLU_006589_0_0_6"/>
<name>A0A010SJ71_PSEFL</name>
<dbReference type="PATRIC" id="fig|1042209.11.peg.6051"/>
<reference evidence="1 2" key="1">
    <citation type="journal article" date="2011" name="J. Bacteriol.">
        <title>Draft genome sequence of the polycyclic aromatic hydrocarbon-degrading, genetically engineered bioluminescent bioreporter Pseudomonas fluorescens HK44.</title>
        <authorList>
            <person name="Chauhan A."/>
            <person name="Layton A.C."/>
            <person name="Williams D.E."/>
            <person name="Smartt A.E."/>
            <person name="Ripp S."/>
            <person name="Karpinets T.V."/>
            <person name="Brown S.D."/>
            <person name="Sayler G.S."/>
        </authorList>
    </citation>
    <scope>NUCLEOTIDE SEQUENCE [LARGE SCALE GENOMIC DNA]</scope>
    <source>
        <strain evidence="1 2">HK44</strain>
    </source>
</reference>
<organism evidence="1 2">
    <name type="scientific">Pseudomonas fluorescens HK44</name>
    <dbReference type="NCBI Taxonomy" id="1042209"/>
    <lineage>
        <taxon>Bacteria</taxon>
        <taxon>Pseudomonadati</taxon>
        <taxon>Pseudomonadota</taxon>
        <taxon>Gammaproteobacteria</taxon>
        <taxon>Pseudomonadales</taxon>
        <taxon>Pseudomonadaceae</taxon>
        <taxon>Pseudomonas</taxon>
    </lineage>
</organism>
<comment type="caution">
    <text evidence="1">The sequence shown here is derived from an EMBL/GenBank/DDBJ whole genome shotgun (WGS) entry which is preliminary data.</text>
</comment>
<dbReference type="RefSeq" id="WP_019691271.1">
    <property type="nucleotide sequence ID" value="NZ_AFOY02000027.1"/>
</dbReference>
<dbReference type="Proteomes" id="UP000022611">
    <property type="component" value="Unassembled WGS sequence"/>
</dbReference>
<dbReference type="AlphaFoldDB" id="A0A010SJ71"/>
<gene>
    <name evidence="1" type="ORF">HK44_019385</name>
</gene>
<dbReference type="eggNOG" id="COG3344">
    <property type="taxonomic scope" value="Bacteria"/>
</dbReference>
<dbReference type="Gene3D" id="3.60.110.10">
    <property type="entry name" value="Carbon-nitrogen hydrolase"/>
    <property type="match status" value="1"/>
</dbReference>
<dbReference type="OrthoDB" id="9793236at2"/>
<sequence length="1078" mass="122481">MSYSATFTDWKGLRLEDLVVAYRKAKADCFFENTFPTAIKFAEYEQKLLENLKDLLVRVQLNRGFSEDKKLLGEFRLLPKKLSVEPKRESANGHIHFSCPVRAFESLKSNNDLVPEFRIVGDFPVDAHILSALWINTIGHKFDACLGRDCYGARLKRIRNDDSLDRNADKPFHISAIGSFTPYFQPYQKWRNDGLKAIRFELEKDRDVVAVSLDLKSYYHFVDPLAIASPLLQSKLGLELSKAEQLFTKELTRFLANWSEGAQEFSKGLVKGEADIPGGLVIGLTATRIMSNVLLHHWDTLIREKVAPIHYGRYVDDMFMVLHDTGCINNTKEFMVFLQDRLGDDCIFQEETELADRSKKKEKLWEIQQGKELQGSTRIKLQAEKQKLFILHGRAGLDLLDSIEKEIYELSSEHRLMPSPDQLEDSTAARVLSAAGSVGEQADTLRRADGLTIRRLSWSLQLRHVETLARDLPPSEWVKQREEFYQFAHNHIVRPENLFAHFTYLPRLLGFAISMNEWAQAEQIVVRAFASIDQLAGHIIPGREIGMNGAKAKAGKELWRYVKGTLSWMFVDAAARCYDPRRLLNSNRSKKEARLAELFLQTIIEALTGVEDILDFRIGSEDFYKKAPLIAMADLAKEPYKRILSTRSAQTLIGKRDDKVERLLLKCFERTQLLDVDALKSFLKSTRVSRLGFFEAGGRKTESFLPYIFPTRPLTPAEIAELAPECVGLPCNNHKISEINPAVIWAQYAQALRGVWIKPTLLALEQDKDGGSLHKRSTKYLYIGTERSKKIVVALTNLKTDDSDWAAMACNKSNLSLDRYSRIAELVNQAIRLNPKPHYVLFPELSLPLKWVDSIAARLSAVGISLIAGTEYRHFEGDEVISEACLVLSDNRLGFPASVKIWQPKLQPAVGEDKLLTSMYGKQWAYSKVASLRKKPVYVHNGTCFGVMVCSELQNSKARVKFQGEVDALMVLSWNQDLETFSALIESAALDVHAYTILVNNRKYGDSRVRAPAKESFMRDLARVRGGDNDFVIAATLDIDALRAFQSRAKRWPQERDVFKPLPEGFVLSLRRKKLPPR</sequence>
<dbReference type="SUPFAM" id="SSF56317">
    <property type="entry name" value="Carbon-nitrogen hydrolase"/>
    <property type="match status" value="1"/>
</dbReference>
<evidence type="ECO:0008006" key="3">
    <source>
        <dbReference type="Google" id="ProtNLM"/>
    </source>
</evidence>
<dbReference type="InterPro" id="IPR036526">
    <property type="entry name" value="C-N_Hydrolase_sf"/>
</dbReference>